<evidence type="ECO:0000313" key="4">
    <source>
        <dbReference type="Proteomes" id="UP000638648"/>
    </source>
</evidence>
<dbReference type="SUPFAM" id="SSF51604">
    <property type="entry name" value="Enolase C-terminal domain-like"/>
    <property type="match status" value="1"/>
</dbReference>
<dbReference type="SMART" id="SM00922">
    <property type="entry name" value="MR_MLE"/>
    <property type="match status" value="1"/>
</dbReference>
<feature type="domain" description="Mandelate racemase/muconate lactonizing enzyme C-terminal" evidence="2">
    <location>
        <begin position="123"/>
        <end position="231"/>
    </location>
</feature>
<comment type="caution">
    <text evidence="3">The sequence shown here is derived from an EMBL/GenBank/DDBJ whole genome shotgun (WGS) entry which is preliminary data.</text>
</comment>
<accession>A0A927N492</accession>
<dbReference type="SFLD" id="SFLDS00001">
    <property type="entry name" value="Enolase"/>
    <property type="match status" value="1"/>
</dbReference>
<dbReference type="EC" id="4.2.1.6" evidence="3"/>
<dbReference type="InterPro" id="IPR029065">
    <property type="entry name" value="Enolase_C-like"/>
</dbReference>
<dbReference type="InterPro" id="IPR013341">
    <property type="entry name" value="Mandelate_racemase_N_dom"/>
</dbReference>
<dbReference type="NCBIfam" id="NF010624">
    <property type="entry name" value="PRK14017.1"/>
    <property type="match status" value="1"/>
</dbReference>
<dbReference type="InterPro" id="IPR029017">
    <property type="entry name" value="Enolase-like_N"/>
</dbReference>
<dbReference type="Pfam" id="PF13378">
    <property type="entry name" value="MR_MLE_C"/>
    <property type="match status" value="1"/>
</dbReference>
<dbReference type="Gene3D" id="3.30.390.10">
    <property type="entry name" value="Enolase-like, N-terminal domain"/>
    <property type="match status" value="1"/>
</dbReference>
<dbReference type="SFLD" id="SFLDG00179">
    <property type="entry name" value="mandelate_racemase"/>
    <property type="match status" value="1"/>
</dbReference>
<dbReference type="Pfam" id="PF02746">
    <property type="entry name" value="MR_MLE_N"/>
    <property type="match status" value="1"/>
</dbReference>
<dbReference type="GO" id="GO:0009063">
    <property type="term" value="P:amino acid catabolic process"/>
    <property type="evidence" value="ECO:0007669"/>
    <property type="project" value="InterPro"/>
</dbReference>
<name>A0A927N492_9ACTN</name>
<keyword evidence="4" id="KW-1185">Reference proteome</keyword>
<dbReference type="InterPro" id="IPR013342">
    <property type="entry name" value="Mandelate_racemase_C"/>
</dbReference>
<gene>
    <name evidence="3" type="ORF">HEB94_005138</name>
</gene>
<sequence>MKITDISWIHSGRAVYVKIETDKDITGYGEATNFAPRSVIGLIEEIRPYLLGEDPRRIEHLWQESFRRLFARGGPITGSALAGIDMALWDIKGKELDTPVYELLGGLARTRVRLYGHVTGHSAEEIAANAKRLADRGVTAIRYRGFHDMDAKGLHDHQRAVRQQVEYTEAIRSAVGDDVDLIIECHGRYDPDHAVQLARQVAEFNPLYIEDPVRHENPQAFRYLRSHTGIPLATGERGHSKWDFRELVVDGLVDYVRPDICWAAGFTEMKKIAALAEVYYVNLVPHNTQGPLGSAASLHASLAISNVALMEAPFAGRDPDVDVVSPWPVVEDGYALPPTGPGLGVEFHEDAVAPPAEPRRQHPVLRALDGSVRDW</sequence>
<dbReference type="Proteomes" id="UP000638648">
    <property type="component" value="Unassembled WGS sequence"/>
</dbReference>
<dbReference type="InterPro" id="IPR034593">
    <property type="entry name" value="DgoD-like"/>
</dbReference>
<dbReference type="RefSeq" id="WP_192752084.1">
    <property type="nucleotide sequence ID" value="NZ_BAABJL010000166.1"/>
</dbReference>
<dbReference type="InterPro" id="IPR036849">
    <property type="entry name" value="Enolase-like_C_sf"/>
</dbReference>
<dbReference type="PROSITE" id="PS00908">
    <property type="entry name" value="MR_MLE_1"/>
    <property type="match status" value="1"/>
</dbReference>
<dbReference type="SUPFAM" id="SSF54826">
    <property type="entry name" value="Enolase N-terminal domain-like"/>
    <property type="match status" value="1"/>
</dbReference>
<dbReference type="Gene3D" id="3.20.20.120">
    <property type="entry name" value="Enolase-like C-terminal domain"/>
    <property type="match status" value="1"/>
</dbReference>
<dbReference type="PANTHER" id="PTHR48080">
    <property type="entry name" value="D-GALACTONATE DEHYDRATASE-RELATED"/>
    <property type="match status" value="1"/>
</dbReference>
<evidence type="ECO:0000256" key="1">
    <source>
        <dbReference type="ARBA" id="ARBA00023239"/>
    </source>
</evidence>
<organism evidence="3 4">
    <name type="scientific">Actinopolymorpha pittospori</name>
    <dbReference type="NCBI Taxonomy" id="648752"/>
    <lineage>
        <taxon>Bacteria</taxon>
        <taxon>Bacillati</taxon>
        <taxon>Actinomycetota</taxon>
        <taxon>Actinomycetes</taxon>
        <taxon>Propionibacteriales</taxon>
        <taxon>Actinopolymorphaceae</taxon>
        <taxon>Actinopolymorpha</taxon>
    </lineage>
</organism>
<dbReference type="InterPro" id="IPR018110">
    <property type="entry name" value="Mandel_Rmase/mucon_lact_enz_CS"/>
</dbReference>
<dbReference type="PANTHER" id="PTHR48080:SF2">
    <property type="entry name" value="D-GALACTONATE DEHYDRATASE"/>
    <property type="match status" value="1"/>
</dbReference>
<proteinExistence type="predicted"/>
<keyword evidence="1 3" id="KW-0456">Lyase</keyword>
<dbReference type="AlphaFoldDB" id="A0A927N492"/>
<protein>
    <submittedName>
        <fullName evidence="3">Galactonate dehydratase</fullName>
        <ecNumber evidence="3">4.2.1.6</ecNumber>
    </submittedName>
</protein>
<dbReference type="GO" id="GO:0008869">
    <property type="term" value="F:galactonate dehydratase activity"/>
    <property type="evidence" value="ECO:0007669"/>
    <property type="project" value="UniProtKB-EC"/>
</dbReference>
<reference evidence="3" key="1">
    <citation type="submission" date="2020-10" db="EMBL/GenBank/DDBJ databases">
        <title>Sequencing the genomes of 1000 actinobacteria strains.</title>
        <authorList>
            <person name="Klenk H.-P."/>
        </authorList>
    </citation>
    <scope>NUCLEOTIDE SEQUENCE</scope>
    <source>
        <strain evidence="3">DSM 45354</strain>
    </source>
</reference>
<dbReference type="EMBL" id="JADBEM010000001">
    <property type="protein sequence ID" value="MBE1608290.1"/>
    <property type="molecule type" value="Genomic_DNA"/>
</dbReference>
<dbReference type="CDD" id="cd03316">
    <property type="entry name" value="MR_like"/>
    <property type="match status" value="1"/>
</dbReference>
<evidence type="ECO:0000313" key="3">
    <source>
        <dbReference type="EMBL" id="MBE1608290.1"/>
    </source>
</evidence>
<evidence type="ECO:0000259" key="2">
    <source>
        <dbReference type="SMART" id="SM00922"/>
    </source>
</evidence>